<dbReference type="InterPro" id="IPR013655">
    <property type="entry name" value="PAS_fold_3"/>
</dbReference>
<accession>A0A9X3IXY1</accession>
<dbReference type="InterPro" id="IPR005467">
    <property type="entry name" value="His_kinase_dom"/>
</dbReference>
<keyword evidence="9" id="KW-0547">Nucleotide-binding</keyword>
<dbReference type="SUPFAM" id="SSF47384">
    <property type="entry name" value="Homodimeric domain of signal transducing histidine kinase"/>
    <property type="match status" value="1"/>
</dbReference>
<dbReference type="InterPro" id="IPR011006">
    <property type="entry name" value="CheY-like_superfamily"/>
</dbReference>
<dbReference type="Gene3D" id="3.40.50.2300">
    <property type="match status" value="1"/>
</dbReference>
<feature type="region of interest" description="Disordered" evidence="5">
    <location>
        <begin position="622"/>
        <end position="643"/>
    </location>
</feature>
<gene>
    <name evidence="9" type="ORF">OV079_15775</name>
</gene>
<dbReference type="Proteomes" id="UP001150924">
    <property type="component" value="Unassembled WGS sequence"/>
</dbReference>
<evidence type="ECO:0000256" key="1">
    <source>
        <dbReference type="ARBA" id="ARBA00000085"/>
    </source>
</evidence>
<evidence type="ECO:0000259" key="8">
    <source>
        <dbReference type="PROSITE" id="PS50112"/>
    </source>
</evidence>
<dbReference type="Pfam" id="PF00512">
    <property type="entry name" value="HisKA"/>
    <property type="match status" value="1"/>
</dbReference>
<evidence type="ECO:0000256" key="2">
    <source>
        <dbReference type="ARBA" id="ARBA00012438"/>
    </source>
</evidence>
<dbReference type="Gene3D" id="3.30.565.10">
    <property type="entry name" value="Histidine kinase-like ATPase, C-terminal domain"/>
    <property type="match status" value="1"/>
</dbReference>
<dbReference type="SUPFAM" id="SSF55874">
    <property type="entry name" value="ATPase domain of HSP90 chaperone/DNA topoisomerase II/histidine kinase"/>
    <property type="match status" value="1"/>
</dbReference>
<dbReference type="SMART" id="SM00388">
    <property type="entry name" value="HisKA"/>
    <property type="match status" value="1"/>
</dbReference>
<feature type="domain" description="Histidine kinase" evidence="6">
    <location>
        <begin position="399"/>
        <end position="624"/>
    </location>
</feature>
<feature type="domain" description="Response regulatory" evidence="7">
    <location>
        <begin position="646"/>
        <end position="762"/>
    </location>
</feature>
<proteinExistence type="predicted"/>
<dbReference type="NCBIfam" id="TIGR00229">
    <property type="entry name" value="sensory_box"/>
    <property type="match status" value="1"/>
</dbReference>
<dbReference type="CDD" id="cd00130">
    <property type="entry name" value="PAS"/>
    <property type="match status" value="1"/>
</dbReference>
<dbReference type="GO" id="GO:0000155">
    <property type="term" value="F:phosphorelay sensor kinase activity"/>
    <property type="evidence" value="ECO:0007669"/>
    <property type="project" value="InterPro"/>
</dbReference>
<dbReference type="InterPro" id="IPR004358">
    <property type="entry name" value="Sig_transdc_His_kin-like_C"/>
</dbReference>
<evidence type="ECO:0000256" key="5">
    <source>
        <dbReference type="SAM" id="MobiDB-lite"/>
    </source>
</evidence>
<dbReference type="InterPro" id="IPR003661">
    <property type="entry name" value="HisK_dim/P_dom"/>
</dbReference>
<protein>
    <recommendedName>
        <fullName evidence="2">histidine kinase</fullName>
        <ecNumber evidence="2">2.7.13.3</ecNumber>
    </recommendedName>
</protein>
<dbReference type="InterPro" id="IPR036097">
    <property type="entry name" value="HisK_dim/P_sf"/>
</dbReference>
<evidence type="ECO:0000313" key="9">
    <source>
        <dbReference type="EMBL" id="MCY1006989.1"/>
    </source>
</evidence>
<comment type="caution">
    <text evidence="9">The sequence shown here is derived from an EMBL/GenBank/DDBJ whole genome shotgun (WGS) entry which is preliminary data.</text>
</comment>
<dbReference type="Pfam" id="PF00072">
    <property type="entry name" value="Response_reg"/>
    <property type="match status" value="1"/>
</dbReference>
<dbReference type="SMART" id="SM00387">
    <property type="entry name" value="HATPase_c"/>
    <property type="match status" value="1"/>
</dbReference>
<dbReference type="PANTHER" id="PTHR43065">
    <property type="entry name" value="SENSOR HISTIDINE KINASE"/>
    <property type="match status" value="1"/>
</dbReference>
<dbReference type="Pfam" id="PF02518">
    <property type="entry name" value="HATPase_c"/>
    <property type="match status" value="1"/>
</dbReference>
<dbReference type="Gene3D" id="1.10.287.130">
    <property type="match status" value="1"/>
</dbReference>
<evidence type="ECO:0000256" key="3">
    <source>
        <dbReference type="ARBA" id="ARBA00022553"/>
    </source>
</evidence>
<keyword evidence="3 4" id="KW-0597">Phosphoprotein</keyword>
<dbReference type="SMART" id="SM00448">
    <property type="entry name" value="REC"/>
    <property type="match status" value="1"/>
</dbReference>
<dbReference type="PANTHER" id="PTHR43065:SF42">
    <property type="entry name" value="TWO-COMPONENT SENSOR PPRA"/>
    <property type="match status" value="1"/>
</dbReference>
<comment type="catalytic activity">
    <reaction evidence="1">
        <text>ATP + protein L-histidine = ADP + protein N-phospho-L-histidine.</text>
        <dbReference type="EC" id="2.7.13.3"/>
    </reaction>
</comment>
<keyword evidence="10" id="KW-1185">Reference proteome</keyword>
<dbReference type="PRINTS" id="PR00344">
    <property type="entry name" value="BCTRLSENSOR"/>
</dbReference>
<evidence type="ECO:0000259" key="7">
    <source>
        <dbReference type="PROSITE" id="PS50110"/>
    </source>
</evidence>
<dbReference type="RefSeq" id="WP_267769470.1">
    <property type="nucleotide sequence ID" value="NZ_JAPNKE010000002.1"/>
</dbReference>
<dbReference type="InterPro" id="IPR000014">
    <property type="entry name" value="PAS"/>
</dbReference>
<organism evidence="9 10">
    <name type="scientific">Nannocystis pusilla</name>
    <dbReference type="NCBI Taxonomy" id="889268"/>
    <lineage>
        <taxon>Bacteria</taxon>
        <taxon>Pseudomonadati</taxon>
        <taxon>Myxococcota</taxon>
        <taxon>Polyangia</taxon>
        <taxon>Nannocystales</taxon>
        <taxon>Nannocystaceae</taxon>
        <taxon>Nannocystis</taxon>
    </lineage>
</organism>
<dbReference type="InterPro" id="IPR036890">
    <property type="entry name" value="HATPase_C_sf"/>
</dbReference>
<dbReference type="PROSITE" id="PS50110">
    <property type="entry name" value="RESPONSE_REGULATORY"/>
    <property type="match status" value="1"/>
</dbReference>
<feature type="domain" description="PAS" evidence="8">
    <location>
        <begin position="10"/>
        <end position="85"/>
    </location>
</feature>
<evidence type="ECO:0000256" key="4">
    <source>
        <dbReference type="PROSITE-ProRule" id="PRU00169"/>
    </source>
</evidence>
<name>A0A9X3IXY1_9BACT</name>
<dbReference type="InterPro" id="IPR035965">
    <property type="entry name" value="PAS-like_dom_sf"/>
</dbReference>
<dbReference type="SUPFAM" id="SSF52172">
    <property type="entry name" value="CheY-like"/>
    <property type="match status" value="1"/>
</dbReference>
<dbReference type="Gene3D" id="3.30.450.20">
    <property type="entry name" value="PAS domain"/>
    <property type="match status" value="2"/>
</dbReference>
<keyword evidence="9" id="KW-0067">ATP-binding</keyword>
<dbReference type="AlphaFoldDB" id="A0A9X3IXY1"/>
<feature type="modified residue" description="4-aspartylphosphate" evidence="4">
    <location>
        <position position="697"/>
    </location>
</feature>
<reference evidence="9" key="1">
    <citation type="submission" date="2022-11" db="EMBL/GenBank/DDBJ databases">
        <title>Minimal conservation of predation-associated metabolite biosynthetic gene clusters underscores biosynthetic potential of Myxococcota including descriptions for ten novel species: Archangium lansinium sp. nov., Myxococcus landrumus sp. nov., Nannocystis bai.</title>
        <authorList>
            <person name="Ahearne A."/>
            <person name="Stevens C."/>
            <person name="Phillips K."/>
        </authorList>
    </citation>
    <scope>NUCLEOTIDE SEQUENCE</scope>
    <source>
        <strain evidence="9">Na p29</strain>
    </source>
</reference>
<dbReference type="PROSITE" id="PS50109">
    <property type="entry name" value="HIS_KIN"/>
    <property type="match status" value="1"/>
</dbReference>
<dbReference type="EC" id="2.7.13.3" evidence="2"/>
<dbReference type="Pfam" id="PF08447">
    <property type="entry name" value="PAS_3"/>
    <property type="match status" value="1"/>
</dbReference>
<dbReference type="InterPro" id="IPR003594">
    <property type="entry name" value="HATPase_dom"/>
</dbReference>
<evidence type="ECO:0000313" key="10">
    <source>
        <dbReference type="Proteomes" id="UP001150924"/>
    </source>
</evidence>
<dbReference type="SUPFAM" id="SSF55785">
    <property type="entry name" value="PYP-like sensor domain (PAS domain)"/>
    <property type="match status" value="2"/>
</dbReference>
<evidence type="ECO:0000259" key="6">
    <source>
        <dbReference type="PROSITE" id="PS50109"/>
    </source>
</evidence>
<dbReference type="GO" id="GO:0005524">
    <property type="term" value="F:ATP binding"/>
    <property type="evidence" value="ECO:0007669"/>
    <property type="project" value="UniProtKB-KW"/>
</dbReference>
<dbReference type="CDD" id="cd00082">
    <property type="entry name" value="HisKA"/>
    <property type="match status" value="1"/>
</dbReference>
<dbReference type="InterPro" id="IPR001789">
    <property type="entry name" value="Sig_transdc_resp-reg_receiver"/>
</dbReference>
<dbReference type="PROSITE" id="PS50112">
    <property type="entry name" value="PAS"/>
    <property type="match status" value="1"/>
</dbReference>
<sequence length="772" mass="83597">MQESEGHAGAPCDLAALIDSLPGMVYRCRADRVWTLDYVSAGALELTGYRPDELLASERRSYADLILAMDRRAVETAVDTAIAAGQSFTIEYRIRDRAGRLKHVWERGRLLRGEGTAAVLEGFVTDISPLRRAEHDLRERIKELELLFEVSSIAGDELTLDEALWQIADRIPRGYCYPPEVAARIQLGDRVYTSSRFAADPCSQSAPISVGGRVAGVLEVCRIADSQIPCARYFLREEQEMLHVIAGRIGALAERAGIVEALRASERHARELYERLPIATVCWQQRGDAFVLVDHNLAAFALSDGHVSAWVGRDLAELLPDRPELVDAMKTCVATQGALRREVEVARPDGPPAIFVVSFGFVPPDLVLSHVVDVTRERHLERRFQEAQKMEVLGRMAAGVAHDFNNLLTVILSYTGILEKSVGASEAAGSDVADLEEIRKASERAAALTQQLLSFSRRDIVAPEVIDLGAKIRELRGMLVRLLGEERTLTISLAGAPCPVRIGPGHLDQLLVNLVINARDATRVGGRVVIATATLEAGDDDGAHLDLPPGPRVVMTVRDDGSGMDEATRARIFEPFFTTKPPGFGTGMGLAIVYGIVRQASGAIVVDSQPGRGTTFRIYFPRDQEPLPRRPSTAPAPQTREPGGETILLVEDSEPVRRLVLRVLGAAGYHVLAAADAAEALLICERNGGSVDLLVTDLVMPWTSGASLAQRVAARCPGLRVLFTSSSPERALQAAAELDAAASFIAKPFTGEALVGLVRRILDGEDGEPAAS</sequence>
<dbReference type="EMBL" id="JAPNKE010000002">
    <property type="protein sequence ID" value="MCY1006989.1"/>
    <property type="molecule type" value="Genomic_DNA"/>
</dbReference>